<dbReference type="AlphaFoldDB" id="A0A2T0VMA8"/>
<dbReference type="Proteomes" id="UP000239896">
    <property type="component" value="Unassembled WGS sequence"/>
</dbReference>
<protein>
    <submittedName>
        <fullName evidence="1">Uncharacterized protein</fullName>
    </submittedName>
</protein>
<comment type="caution">
    <text evidence="1">The sequence shown here is derived from an EMBL/GenBank/DDBJ whole genome shotgun (WGS) entry which is preliminary data.</text>
</comment>
<dbReference type="RefSeq" id="WP_106231001.1">
    <property type="nucleotide sequence ID" value="NZ_PVTM01000008.1"/>
</dbReference>
<keyword evidence="2" id="KW-1185">Reference proteome</keyword>
<evidence type="ECO:0000313" key="1">
    <source>
        <dbReference type="EMBL" id="PRY71370.1"/>
    </source>
</evidence>
<proteinExistence type="predicted"/>
<organism evidence="1 2">
    <name type="scientific">Halomonas ventosae</name>
    <dbReference type="NCBI Taxonomy" id="229007"/>
    <lineage>
        <taxon>Bacteria</taxon>
        <taxon>Pseudomonadati</taxon>
        <taxon>Pseudomonadota</taxon>
        <taxon>Gammaproteobacteria</taxon>
        <taxon>Oceanospirillales</taxon>
        <taxon>Halomonadaceae</taxon>
        <taxon>Halomonas</taxon>
    </lineage>
</organism>
<sequence>MDRAPETLARAYPPARYRALDGHAELAVAEAAGSAGSRPARVTTILAALCAGFGEVSADRGTARRVSAAGREWLLQRAALRFRGQWDWYEAPCDACGARFDLRLSLTDIPRVDAGPGFPVAEVSTSLGRRRFEAPNGGHEEALAGMRDVEDPRRVFAAFCGLSEAAEAEAIRFDLHDLARIDAALEAVSPDVADSVDAVCPYCGSASQARIDPLTFAFPGVETPLREVHLIASAYRWTEPEILDLPVARRRAYAELIRAERGRLPSRGRRVS</sequence>
<dbReference type="EMBL" id="PVTM01000008">
    <property type="protein sequence ID" value="PRY71370.1"/>
    <property type="molecule type" value="Genomic_DNA"/>
</dbReference>
<evidence type="ECO:0000313" key="2">
    <source>
        <dbReference type="Proteomes" id="UP000239896"/>
    </source>
</evidence>
<reference evidence="1 2" key="1">
    <citation type="submission" date="2018-03" db="EMBL/GenBank/DDBJ databases">
        <title>Comparative analysis of microorganisms from saline springs in Andes Mountain Range, Colombia.</title>
        <authorList>
            <person name="Rubin E."/>
        </authorList>
    </citation>
    <scope>NUCLEOTIDE SEQUENCE [LARGE SCALE GENOMIC DNA]</scope>
    <source>
        <strain evidence="1 2">USBA 854</strain>
    </source>
</reference>
<name>A0A2T0VMA8_9GAMM</name>
<gene>
    <name evidence="1" type="ORF">BCL64_108131</name>
</gene>
<accession>A0A2T0VMA8</accession>